<dbReference type="RefSeq" id="WP_191699604.1">
    <property type="nucleotide sequence ID" value="NZ_JACSPZ010000003.1"/>
</dbReference>
<dbReference type="PROSITE" id="PS01124">
    <property type="entry name" value="HTH_ARAC_FAMILY_2"/>
    <property type="match status" value="1"/>
</dbReference>
<feature type="domain" description="HTH araC/xylS-type" evidence="1">
    <location>
        <begin position="11"/>
        <end position="84"/>
    </location>
</feature>
<accession>A0ABR8XXD8</accession>
<evidence type="ECO:0000259" key="1">
    <source>
        <dbReference type="PROSITE" id="PS01124"/>
    </source>
</evidence>
<dbReference type="EMBL" id="JACSPZ010000003">
    <property type="protein sequence ID" value="MBD8036617.1"/>
    <property type="molecule type" value="Genomic_DNA"/>
</dbReference>
<dbReference type="Proteomes" id="UP000619101">
    <property type="component" value="Unassembled WGS sequence"/>
</dbReference>
<gene>
    <name evidence="2" type="ORF">H9635_07670</name>
</gene>
<sequence>MIKIRNAEITDRIVLLVEKHSENPKCMAMVEELVAIKCPEYEEVFEEQVGMPLSEYISAIRLYRAEKSLVNNGGGRIKLQSQFS</sequence>
<evidence type="ECO:0000313" key="2">
    <source>
        <dbReference type="EMBL" id="MBD8036617.1"/>
    </source>
</evidence>
<name>A0ABR8XXD8_9BACL</name>
<evidence type="ECO:0000313" key="3">
    <source>
        <dbReference type="Proteomes" id="UP000619101"/>
    </source>
</evidence>
<comment type="caution">
    <text evidence="2">The sequence shown here is derived from an EMBL/GenBank/DDBJ whole genome shotgun (WGS) entry which is preliminary data.</text>
</comment>
<reference evidence="2 3" key="1">
    <citation type="submission" date="2020-08" db="EMBL/GenBank/DDBJ databases">
        <title>A Genomic Blueprint of the Chicken Gut Microbiome.</title>
        <authorList>
            <person name="Gilroy R."/>
            <person name="Ravi A."/>
            <person name="Getino M."/>
            <person name="Pursley I."/>
            <person name="Horton D.L."/>
            <person name="Alikhan N.-F."/>
            <person name="Baker D."/>
            <person name="Gharbi K."/>
            <person name="Hall N."/>
            <person name="Watson M."/>
            <person name="Adriaenssens E.M."/>
            <person name="Foster-Nyarko E."/>
            <person name="Jarju S."/>
            <person name="Secka A."/>
            <person name="Antonio M."/>
            <person name="Oren A."/>
            <person name="Chaudhuri R."/>
            <person name="La Ragione R.M."/>
            <person name="Hildebrand F."/>
            <person name="Pallen M.J."/>
        </authorList>
    </citation>
    <scope>NUCLEOTIDE SEQUENCE [LARGE SCALE GENOMIC DNA]</scope>
    <source>
        <strain evidence="2 3">A46</strain>
    </source>
</reference>
<dbReference type="InterPro" id="IPR018060">
    <property type="entry name" value="HTH_AraC"/>
</dbReference>
<protein>
    <recommendedName>
        <fullName evidence="1">HTH araC/xylS-type domain-containing protein</fullName>
    </recommendedName>
</protein>
<proteinExistence type="predicted"/>
<keyword evidence="3" id="KW-1185">Reference proteome</keyword>
<organism evidence="2 3">
    <name type="scientific">Solibacillus faecavium</name>
    <dbReference type="NCBI Taxonomy" id="2762221"/>
    <lineage>
        <taxon>Bacteria</taxon>
        <taxon>Bacillati</taxon>
        <taxon>Bacillota</taxon>
        <taxon>Bacilli</taxon>
        <taxon>Bacillales</taxon>
        <taxon>Caryophanaceae</taxon>
        <taxon>Solibacillus</taxon>
    </lineage>
</organism>